<evidence type="ECO:0000313" key="8">
    <source>
        <dbReference type="EMBL" id="CAH2078602.1"/>
    </source>
</evidence>
<keyword evidence="2" id="KW-0346">Stress response</keyword>
<dbReference type="PANTHER" id="PTHR10015:SF427">
    <property type="entry name" value="HEAT SHOCK FACTOR PROTEIN"/>
    <property type="match status" value="1"/>
</dbReference>
<comment type="similarity">
    <text evidence="5">Belongs to the HSF family.</text>
</comment>
<feature type="region of interest" description="Disordered" evidence="6">
    <location>
        <begin position="331"/>
        <end position="362"/>
    </location>
</feature>
<dbReference type="InterPro" id="IPR036390">
    <property type="entry name" value="WH_DNA-bd_sf"/>
</dbReference>
<evidence type="ECO:0000256" key="1">
    <source>
        <dbReference type="ARBA" id="ARBA00004123"/>
    </source>
</evidence>
<reference evidence="8 9" key="1">
    <citation type="submission" date="2022-03" db="EMBL/GenBank/DDBJ databases">
        <authorList>
            <person name="Nunn A."/>
            <person name="Chopra R."/>
            <person name="Nunn A."/>
            <person name="Contreras Garrido A."/>
        </authorList>
    </citation>
    <scope>NUCLEOTIDE SEQUENCE [LARGE SCALE GENOMIC DNA]</scope>
</reference>
<protein>
    <recommendedName>
        <fullName evidence="7">HSF-type DNA-binding domain-containing protein</fullName>
    </recommendedName>
</protein>
<keyword evidence="4" id="KW-0539">Nucleus</keyword>
<dbReference type="GO" id="GO:0003700">
    <property type="term" value="F:DNA-binding transcription factor activity"/>
    <property type="evidence" value="ECO:0007669"/>
    <property type="project" value="InterPro"/>
</dbReference>
<dbReference type="EMBL" id="OU466863">
    <property type="protein sequence ID" value="CAH2078602.1"/>
    <property type="molecule type" value="Genomic_DNA"/>
</dbReference>
<dbReference type="SUPFAM" id="SSF46785">
    <property type="entry name" value="Winged helix' DNA-binding domain"/>
    <property type="match status" value="1"/>
</dbReference>
<evidence type="ECO:0000256" key="6">
    <source>
        <dbReference type="SAM" id="MobiDB-lite"/>
    </source>
</evidence>
<dbReference type="SMART" id="SM00415">
    <property type="entry name" value="HSF"/>
    <property type="match status" value="1"/>
</dbReference>
<dbReference type="InterPro" id="IPR000232">
    <property type="entry name" value="HSF_DNA-bd"/>
</dbReference>
<evidence type="ECO:0000313" key="9">
    <source>
        <dbReference type="Proteomes" id="UP000836841"/>
    </source>
</evidence>
<name>A0AAU9T366_THLAR</name>
<dbReference type="GO" id="GO:0006357">
    <property type="term" value="P:regulation of transcription by RNA polymerase II"/>
    <property type="evidence" value="ECO:0007669"/>
    <property type="project" value="TreeGrafter"/>
</dbReference>
<evidence type="ECO:0000256" key="5">
    <source>
        <dbReference type="RuleBase" id="RU004020"/>
    </source>
</evidence>
<dbReference type="GO" id="GO:0034605">
    <property type="term" value="P:cellular response to heat"/>
    <property type="evidence" value="ECO:0007669"/>
    <property type="project" value="TreeGrafter"/>
</dbReference>
<sequence>MMSSKTGIDHNNKIESGPEKTENEILIVITHAKADKPVQPFRKEKMADDHLLNEAKVAARGVLDDFTDNTIEALQDYIDQEDDIPELQHAFHLIGRIQAALTSPQNFGEMNEEGTALLNAERNDAVQSLTAFRDNTIPNIRAYIERETNIQNLQQLVRHLNAIDDKANPAEIIITMDRLSNTEFLNKAYATVDDPSKDSVTTWSQDGKSFIVWHPAEFCRVLGTRTLYKFQIFGFTKKESGGGISEFKSPNFVRGEPELLEKILERHVERKKAFRDVHVQPVLDRLKSCENQEEKDLRFREHMEELERKRKEQIDKDFAAEIDGLMAAIARERETREVGQDAEDPLKKKRKTSQDPPQPSLP</sequence>
<dbReference type="PANTHER" id="PTHR10015">
    <property type="entry name" value="HEAT SHOCK TRANSCRIPTION FACTOR"/>
    <property type="match status" value="1"/>
</dbReference>
<evidence type="ECO:0000259" key="7">
    <source>
        <dbReference type="SMART" id="SM00415"/>
    </source>
</evidence>
<dbReference type="Gene3D" id="1.10.10.10">
    <property type="entry name" value="Winged helix-like DNA-binding domain superfamily/Winged helix DNA-binding domain"/>
    <property type="match status" value="1"/>
</dbReference>
<evidence type="ECO:0000256" key="3">
    <source>
        <dbReference type="ARBA" id="ARBA00023125"/>
    </source>
</evidence>
<dbReference type="Proteomes" id="UP000836841">
    <property type="component" value="Chromosome 7"/>
</dbReference>
<dbReference type="AlphaFoldDB" id="A0AAU9T366"/>
<comment type="subcellular location">
    <subcellularLocation>
        <location evidence="1">Nucleus</location>
    </subcellularLocation>
</comment>
<feature type="domain" description="HSF-type DNA-binding" evidence="7">
    <location>
        <begin position="180"/>
        <end position="266"/>
    </location>
</feature>
<organism evidence="8 9">
    <name type="scientific">Thlaspi arvense</name>
    <name type="common">Field penny-cress</name>
    <dbReference type="NCBI Taxonomy" id="13288"/>
    <lineage>
        <taxon>Eukaryota</taxon>
        <taxon>Viridiplantae</taxon>
        <taxon>Streptophyta</taxon>
        <taxon>Embryophyta</taxon>
        <taxon>Tracheophyta</taxon>
        <taxon>Spermatophyta</taxon>
        <taxon>Magnoliopsida</taxon>
        <taxon>eudicotyledons</taxon>
        <taxon>Gunneridae</taxon>
        <taxon>Pentapetalae</taxon>
        <taxon>rosids</taxon>
        <taxon>malvids</taxon>
        <taxon>Brassicales</taxon>
        <taxon>Brassicaceae</taxon>
        <taxon>Thlaspideae</taxon>
        <taxon>Thlaspi</taxon>
    </lineage>
</organism>
<keyword evidence="9" id="KW-1185">Reference proteome</keyword>
<proteinExistence type="inferred from homology"/>
<evidence type="ECO:0000256" key="2">
    <source>
        <dbReference type="ARBA" id="ARBA00023016"/>
    </source>
</evidence>
<accession>A0AAU9T366</accession>
<keyword evidence="3" id="KW-0238">DNA-binding</keyword>
<dbReference type="Pfam" id="PF00447">
    <property type="entry name" value="HSF_DNA-bind"/>
    <property type="match status" value="1"/>
</dbReference>
<evidence type="ECO:0000256" key="4">
    <source>
        <dbReference type="ARBA" id="ARBA00023242"/>
    </source>
</evidence>
<dbReference type="GO" id="GO:0005634">
    <property type="term" value="C:nucleus"/>
    <property type="evidence" value="ECO:0007669"/>
    <property type="project" value="UniProtKB-SubCell"/>
</dbReference>
<dbReference type="GO" id="GO:0000978">
    <property type="term" value="F:RNA polymerase II cis-regulatory region sequence-specific DNA binding"/>
    <property type="evidence" value="ECO:0007669"/>
    <property type="project" value="TreeGrafter"/>
</dbReference>
<gene>
    <name evidence="8" type="ORF">TAV2_LOCUS23787</name>
</gene>
<dbReference type="InterPro" id="IPR036388">
    <property type="entry name" value="WH-like_DNA-bd_sf"/>
</dbReference>